<dbReference type="RefSeq" id="XP_044558933.1">
    <property type="nucleotide sequence ID" value="XM_044710508.1"/>
</dbReference>
<dbReference type="SMART" id="SM00291">
    <property type="entry name" value="ZnF_ZZ"/>
    <property type="match status" value="1"/>
</dbReference>
<dbReference type="InterPro" id="IPR000433">
    <property type="entry name" value="Znf_ZZ"/>
</dbReference>
<feature type="region of interest" description="Disordered" evidence="5">
    <location>
        <begin position="387"/>
        <end position="433"/>
    </location>
</feature>
<evidence type="ECO:0000256" key="3">
    <source>
        <dbReference type="ARBA" id="ARBA00022833"/>
    </source>
</evidence>
<feature type="compositionally biased region" description="Basic residues" evidence="5">
    <location>
        <begin position="172"/>
        <end position="182"/>
    </location>
</feature>
<dbReference type="InterPro" id="IPR043145">
    <property type="entry name" value="Znf_ZZ_sf"/>
</dbReference>
<dbReference type="PROSITE" id="PS50135">
    <property type="entry name" value="ZF_ZZ_2"/>
    <property type="match status" value="1"/>
</dbReference>
<dbReference type="GO" id="GO:0008270">
    <property type="term" value="F:zinc ion binding"/>
    <property type="evidence" value="ECO:0007669"/>
    <property type="project" value="UniProtKB-KW"/>
</dbReference>
<dbReference type="Proteomes" id="UP000444721">
    <property type="component" value="Unassembled WGS sequence"/>
</dbReference>
<feature type="domain" description="PB1" evidence="7">
    <location>
        <begin position="38"/>
        <end position="129"/>
    </location>
</feature>
<keyword evidence="1" id="KW-0479">Metal-binding</keyword>
<proteinExistence type="predicted"/>
<evidence type="ECO:0000313" key="9">
    <source>
        <dbReference type="Proteomes" id="UP000444721"/>
    </source>
</evidence>
<protein>
    <recommendedName>
        <fullName evidence="10">ZZ-type domain-containing protein</fullName>
    </recommendedName>
</protein>
<dbReference type="OrthoDB" id="7873042at2759"/>
<dbReference type="InterPro" id="IPR053793">
    <property type="entry name" value="PB1-like"/>
</dbReference>
<dbReference type="VEuPathDB" id="AmoebaDB:NF0044890"/>
<evidence type="ECO:0000256" key="4">
    <source>
        <dbReference type="PROSITE-ProRule" id="PRU00228"/>
    </source>
</evidence>
<dbReference type="PANTHER" id="PTHR20930:SF0">
    <property type="entry name" value="PROTEIN ILRUN"/>
    <property type="match status" value="1"/>
</dbReference>
<name>A0A6A5BJL6_NAEFO</name>
<dbReference type="CDD" id="cd02249">
    <property type="entry name" value="ZZ"/>
    <property type="match status" value="1"/>
</dbReference>
<gene>
    <name evidence="8" type="ORF">FDP41_006830</name>
</gene>
<dbReference type="EMBL" id="VFQX01000053">
    <property type="protein sequence ID" value="KAF0974220.1"/>
    <property type="molecule type" value="Genomic_DNA"/>
</dbReference>
<dbReference type="Pfam" id="PF00569">
    <property type="entry name" value="ZZ"/>
    <property type="match status" value="1"/>
</dbReference>
<dbReference type="PROSITE" id="PS01357">
    <property type="entry name" value="ZF_ZZ_1"/>
    <property type="match status" value="1"/>
</dbReference>
<sequence>MMSNNNNNNYPYSGYVPFQQPQVPQQQQQHFKVYVFENKSVPSQPQALDVQKATSIHRLVIPYLTSLNEFLKFLEERKIIENNASEPQQTIFYLDDENQWVTVSNEDDWNVLWSLLRGQKVIKVSILKKQQQTASVPSQEEAFEQQQQHTHEKLSFNLPWFGAQRRGCCPRRKRFQHSSHGHHQQEANEIPLSNLIDHVLGAFFETPSENDAQESGNKNEEKKEEANKCCNADNNNNCRSNASQTERSQCPFVSGSSCGSNGHPFAHLFPFLGEFGRCFNSNNNAANNFSFSPEQREQLRQQFGGLINLAKENVNNIPHFGVTCDECNQSNFVGQRLKCQDCEDFDLCGKCFEEKAQQHAEGFHSFTLVEPRGKSFVQNLISQFEQQQNETVGQQQSTSPQASSDQASDQHQPKETVVVSEPSAPHSQVDEQPQELELDAQLYPSVDNNNNGIVTNTTAQQPTQTVQEHPYSQQLSILRDMGFNSEELNLRLLNKYNGDIQRTVADLLSYY</sequence>
<evidence type="ECO:0008006" key="10">
    <source>
        <dbReference type="Google" id="ProtNLM"/>
    </source>
</evidence>
<dbReference type="PROSITE" id="PS51745">
    <property type="entry name" value="PB1"/>
    <property type="match status" value="1"/>
</dbReference>
<evidence type="ECO:0000256" key="2">
    <source>
        <dbReference type="ARBA" id="ARBA00022771"/>
    </source>
</evidence>
<dbReference type="SUPFAM" id="SSF46934">
    <property type="entry name" value="UBA-like"/>
    <property type="match status" value="1"/>
</dbReference>
<dbReference type="SUPFAM" id="SSF57850">
    <property type="entry name" value="RING/U-box"/>
    <property type="match status" value="1"/>
</dbReference>
<dbReference type="SUPFAM" id="SSF54277">
    <property type="entry name" value="CAD &amp; PB1 domains"/>
    <property type="match status" value="1"/>
</dbReference>
<organism evidence="8 9">
    <name type="scientific">Naegleria fowleri</name>
    <name type="common">Brain eating amoeba</name>
    <dbReference type="NCBI Taxonomy" id="5763"/>
    <lineage>
        <taxon>Eukaryota</taxon>
        <taxon>Discoba</taxon>
        <taxon>Heterolobosea</taxon>
        <taxon>Tetramitia</taxon>
        <taxon>Eutetramitia</taxon>
        <taxon>Vahlkampfiidae</taxon>
        <taxon>Naegleria</taxon>
    </lineage>
</organism>
<evidence type="ECO:0000256" key="5">
    <source>
        <dbReference type="SAM" id="MobiDB-lite"/>
    </source>
</evidence>
<keyword evidence="2 4" id="KW-0863">Zinc-finger</keyword>
<feature type="compositionally biased region" description="Low complexity" evidence="5">
    <location>
        <begin position="387"/>
        <end position="410"/>
    </location>
</feature>
<comment type="caution">
    <text evidence="8">The sequence shown here is derived from an EMBL/GenBank/DDBJ whole genome shotgun (WGS) entry which is preliminary data.</text>
</comment>
<evidence type="ECO:0000313" key="8">
    <source>
        <dbReference type="EMBL" id="KAF0974220.1"/>
    </source>
</evidence>
<keyword evidence="3" id="KW-0862">Zinc</keyword>
<dbReference type="Gene3D" id="3.30.60.90">
    <property type="match status" value="1"/>
</dbReference>
<dbReference type="InterPro" id="IPR009060">
    <property type="entry name" value="UBA-like_sf"/>
</dbReference>
<dbReference type="VEuPathDB" id="AmoebaDB:NfTy_075560"/>
<dbReference type="GeneID" id="68114048"/>
<reference evidence="8 9" key="1">
    <citation type="journal article" date="2019" name="Sci. Rep.">
        <title>Nanopore sequencing improves the draft genome of the human pathogenic amoeba Naegleria fowleri.</title>
        <authorList>
            <person name="Liechti N."/>
            <person name="Schurch N."/>
            <person name="Bruggmann R."/>
            <person name="Wittwer M."/>
        </authorList>
    </citation>
    <scope>NUCLEOTIDE SEQUENCE [LARGE SCALE GENOMIC DNA]</scope>
    <source>
        <strain evidence="8 9">ATCC 30894</strain>
    </source>
</reference>
<evidence type="ECO:0000259" key="6">
    <source>
        <dbReference type="PROSITE" id="PS50135"/>
    </source>
</evidence>
<keyword evidence="9" id="KW-1185">Reference proteome</keyword>
<accession>A0A6A5BJL6</accession>
<evidence type="ECO:0000259" key="7">
    <source>
        <dbReference type="PROSITE" id="PS51745"/>
    </source>
</evidence>
<dbReference type="VEuPathDB" id="AmoebaDB:FDP41_006830"/>
<feature type="region of interest" description="Disordered" evidence="5">
    <location>
        <begin position="172"/>
        <end position="191"/>
    </location>
</feature>
<dbReference type="AlphaFoldDB" id="A0A6A5BJL6"/>
<evidence type="ECO:0000256" key="1">
    <source>
        <dbReference type="ARBA" id="ARBA00022723"/>
    </source>
</evidence>
<dbReference type="Gene3D" id="1.10.8.10">
    <property type="entry name" value="DNA helicase RuvA subunit, C-terminal domain"/>
    <property type="match status" value="1"/>
</dbReference>
<dbReference type="CDD" id="cd14319">
    <property type="entry name" value="UBA_NBR1"/>
    <property type="match status" value="1"/>
</dbReference>
<dbReference type="OMA" id="DDQANTR"/>
<feature type="domain" description="ZZ-type" evidence="6">
    <location>
        <begin position="319"/>
        <end position="374"/>
    </location>
</feature>
<dbReference type="PANTHER" id="PTHR20930">
    <property type="entry name" value="OVARIAN CARCINOMA ANTIGEN CA125-RELATED"/>
    <property type="match status" value="1"/>
</dbReference>